<protein>
    <recommendedName>
        <fullName evidence="6">Probable membrane transporter protein</fullName>
    </recommendedName>
</protein>
<dbReference type="OrthoDB" id="25340at2"/>
<name>A0A1T5L4F5_9FIRM</name>
<dbReference type="EMBL" id="FUZT01000005">
    <property type="protein sequence ID" value="SKC70509.1"/>
    <property type="molecule type" value="Genomic_DNA"/>
</dbReference>
<evidence type="ECO:0000256" key="2">
    <source>
        <dbReference type="ARBA" id="ARBA00009142"/>
    </source>
</evidence>
<comment type="similarity">
    <text evidence="2 6">Belongs to the 4-toluene sulfonate uptake permease (TSUP) (TC 2.A.102) family.</text>
</comment>
<dbReference type="AlphaFoldDB" id="A0A1T5L4F5"/>
<gene>
    <name evidence="7" type="ORF">SAMN02194393_02452</name>
</gene>
<evidence type="ECO:0000256" key="4">
    <source>
        <dbReference type="ARBA" id="ARBA00022989"/>
    </source>
</evidence>
<feature type="transmembrane region" description="Helical" evidence="6">
    <location>
        <begin position="7"/>
        <end position="31"/>
    </location>
</feature>
<evidence type="ECO:0000256" key="3">
    <source>
        <dbReference type="ARBA" id="ARBA00022692"/>
    </source>
</evidence>
<dbReference type="InterPro" id="IPR051598">
    <property type="entry name" value="TSUP/Inactive_protease-like"/>
</dbReference>
<feature type="transmembrane region" description="Helical" evidence="6">
    <location>
        <begin position="94"/>
        <end position="113"/>
    </location>
</feature>
<sequence length="120" mass="13253">MLFSIIGFFSGIISGMGIGGGTILIPALILFTDLSQQQAQSVNLFTFIPIALVAVITHIRNKNIEKSVWIPLTLTGISGAFFGAKLAMKLPSNLLRKVFGIFLFAMGIYQFFYKEKRPHK</sequence>
<dbReference type="PANTHER" id="PTHR43701:SF2">
    <property type="entry name" value="MEMBRANE TRANSPORTER PROTEIN YJNA-RELATED"/>
    <property type="match status" value="1"/>
</dbReference>
<feature type="transmembrane region" description="Helical" evidence="6">
    <location>
        <begin position="68"/>
        <end position="88"/>
    </location>
</feature>
<dbReference type="STRING" id="36842.SAMN02194393_02452"/>
<proteinExistence type="inferred from homology"/>
<dbReference type="InterPro" id="IPR002781">
    <property type="entry name" value="TM_pro_TauE-like"/>
</dbReference>
<organism evidence="7 8">
    <name type="scientific">Maledivibacter halophilus</name>
    <dbReference type="NCBI Taxonomy" id="36842"/>
    <lineage>
        <taxon>Bacteria</taxon>
        <taxon>Bacillati</taxon>
        <taxon>Bacillota</taxon>
        <taxon>Clostridia</taxon>
        <taxon>Peptostreptococcales</taxon>
        <taxon>Caminicellaceae</taxon>
        <taxon>Maledivibacter</taxon>
    </lineage>
</organism>
<dbReference type="Proteomes" id="UP000190285">
    <property type="component" value="Unassembled WGS sequence"/>
</dbReference>
<feature type="transmembrane region" description="Helical" evidence="6">
    <location>
        <begin position="37"/>
        <end position="56"/>
    </location>
</feature>
<keyword evidence="4 6" id="KW-1133">Transmembrane helix</keyword>
<dbReference type="Pfam" id="PF01925">
    <property type="entry name" value="TauE"/>
    <property type="match status" value="1"/>
</dbReference>
<evidence type="ECO:0000256" key="1">
    <source>
        <dbReference type="ARBA" id="ARBA00004141"/>
    </source>
</evidence>
<keyword evidence="3 6" id="KW-0812">Transmembrane</keyword>
<dbReference type="RefSeq" id="WP_079491975.1">
    <property type="nucleotide sequence ID" value="NZ_FUZT01000005.1"/>
</dbReference>
<keyword evidence="8" id="KW-1185">Reference proteome</keyword>
<evidence type="ECO:0000256" key="6">
    <source>
        <dbReference type="RuleBase" id="RU363041"/>
    </source>
</evidence>
<keyword evidence="5 6" id="KW-0472">Membrane</keyword>
<reference evidence="7 8" key="1">
    <citation type="submission" date="2017-02" db="EMBL/GenBank/DDBJ databases">
        <authorList>
            <person name="Peterson S.W."/>
        </authorList>
    </citation>
    <scope>NUCLEOTIDE SEQUENCE [LARGE SCALE GENOMIC DNA]</scope>
    <source>
        <strain evidence="7 8">M1</strain>
    </source>
</reference>
<accession>A0A1T5L4F5</accession>
<keyword evidence="6" id="KW-1003">Cell membrane</keyword>
<evidence type="ECO:0000313" key="8">
    <source>
        <dbReference type="Proteomes" id="UP000190285"/>
    </source>
</evidence>
<comment type="subcellular location">
    <subcellularLocation>
        <location evidence="6">Cell membrane</location>
        <topology evidence="6">Multi-pass membrane protein</topology>
    </subcellularLocation>
    <subcellularLocation>
        <location evidence="1">Membrane</location>
        <topology evidence="1">Multi-pass membrane protein</topology>
    </subcellularLocation>
</comment>
<dbReference type="GO" id="GO:0005886">
    <property type="term" value="C:plasma membrane"/>
    <property type="evidence" value="ECO:0007669"/>
    <property type="project" value="UniProtKB-SubCell"/>
</dbReference>
<evidence type="ECO:0000313" key="7">
    <source>
        <dbReference type="EMBL" id="SKC70509.1"/>
    </source>
</evidence>
<dbReference type="PANTHER" id="PTHR43701">
    <property type="entry name" value="MEMBRANE TRANSPORTER PROTEIN MJ0441-RELATED"/>
    <property type="match status" value="1"/>
</dbReference>
<evidence type="ECO:0000256" key="5">
    <source>
        <dbReference type="ARBA" id="ARBA00023136"/>
    </source>
</evidence>